<evidence type="ECO:0000313" key="3">
    <source>
        <dbReference type="EMBL" id="CAK9176439.1"/>
    </source>
</evidence>
<keyword evidence="1" id="KW-0812">Transmembrane</keyword>
<dbReference type="PANTHER" id="PTHR12741">
    <property type="entry name" value="LYST-INTERACTING PROTEIN LIP5 DOPAMINE RESPONSIVE PROTEIN DRG-1"/>
    <property type="match status" value="1"/>
</dbReference>
<name>A0ABC8U3W6_9AQUA</name>
<sequence>MAHEIYGNLYSNVQTVSGGIYQTEPGGEESFLRKVITPIYEVIRKGHDQVIAGKRKPKTNFVEVRTFWHLYRSFDRLWVFFILALQAMVIIASHRDGALDAIFDEGVFKSILSIFITSAVLNFLQATLDIVLSCGAWRSLKCTQILRYLLKFAVATLWVVILPIGYSRSVQNPTGLVKFFSTLGGNWRYQPFYNYCVAVYLIPNILAALLFLLPPLRKRMERSNWRIISLLMWWAQPKLYVGRGMHEDMFSLLK</sequence>
<dbReference type="SMART" id="SM01205">
    <property type="entry name" value="FKS1_dom1"/>
    <property type="match status" value="1"/>
</dbReference>
<evidence type="ECO:0000259" key="2">
    <source>
        <dbReference type="SMART" id="SM01205"/>
    </source>
</evidence>
<protein>
    <recommendedName>
        <fullName evidence="2">1,3-beta-glucan synthase component FKS1-like domain-containing protein</fullName>
    </recommendedName>
</protein>
<feature type="transmembrane region" description="Helical" evidence="1">
    <location>
        <begin position="77"/>
        <end position="94"/>
    </location>
</feature>
<comment type="caution">
    <text evidence="3">The sequence shown here is derived from an EMBL/GenBank/DDBJ whole genome shotgun (WGS) entry which is preliminary data.</text>
</comment>
<dbReference type="AlphaFoldDB" id="A0ABC8U3W6"/>
<keyword evidence="1" id="KW-0472">Membrane</keyword>
<evidence type="ECO:0000256" key="1">
    <source>
        <dbReference type="SAM" id="Phobius"/>
    </source>
</evidence>
<feature type="transmembrane region" description="Helical" evidence="1">
    <location>
        <begin position="192"/>
        <end position="213"/>
    </location>
</feature>
<proteinExistence type="predicted"/>
<reference evidence="3 4" key="1">
    <citation type="submission" date="2024-02" db="EMBL/GenBank/DDBJ databases">
        <authorList>
            <person name="Vignale AGUSTIN F."/>
            <person name="Sosa J E."/>
            <person name="Modenutti C."/>
        </authorList>
    </citation>
    <scope>NUCLEOTIDE SEQUENCE [LARGE SCALE GENOMIC DNA]</scope>
</reference>
<feature type="transmembrane region" description="Helical" evidence="1">
    <location>
        <begin position="114"/>
        <end position="136"/>
    </location>
</feature>
<dbReference type="Proteomes" id="UP001642360">
    <property type="component" value="Unassembled WGS sequence"/>
</dbReference>
<organism evidence="3 4">
    <name type="scientific">Ilex paraguariensis</name>
    <name type="common">yerba mate</name>
    <dbReference type="NCBI Taxonomy" id="185542"/>
    <lineage>
        <taxon>Eukaryota</taxon>
        <taxon>Viridiplantae</taxon>
        <taxon>Streptophyta</taxon>
        <taxon>Embryophyta</taxon>
        <taxon>Tracheophyta</taxon>
        <taxon>Spermatophyta</taxon>
        <taxon>Magnoliopsida</taxon>
        <taxon>eudicotyledons</taxon>
        <taxon>Gunneridae</taxon>
        <taxon>Pentapetalae</taxon>
        <taxon>asterids</taxon>
        <taxon>campanulids</taxon>
        <taxon>Aquifoliales</taxon>
        <taxon>Aquifoliaceae</taxon>
        <taxon>Ilex</taxon>
    </lineage>
</organism>
<keyword evidence="1" id="KW-1133">Transmembrane helix</keyword>
<dbReference type="InterPro" id="IPR026899">
    <property type="entry name" value="FKS1-like_dom1"/>
</dbReference>
<feature type="transmembrane region" description="Helical" evidence="1">
    <location>
        <begin position="148"/>
        <end position="166"/>
    </location>
</feature>
<dbReference type="PANTHER" id="PTHR12741:SF16">
    <property type="entry name" value="CALLOSE SYNTHASE 7"/>
    <property type="match status" value="1"/>
</dbReference>
<accession>A0ABC8U3W6</accession>
<dbReference type="EMBL" id="CAUOFW020006835">
    <property type="protein sequence ID" value="CAK9176439.1"/>
    <property type="molecule type" value="Genomic_DNA"/>
</dbReference>
<evidence type="ECO:0000313" key="4">
    <source>
        <dbReference type="Proteomes" id="UP001642360"/>
    </source>
</evidence>
<keyword evidence="4" id="KW-1185">Reference proteome</keyword>
<gene>
    <name evidence="3" type="ORF">ILEXP_LOCUS46298</name>
</gene>
<feature type="domain" description="1,3-beta-glucan synthase component FKS1-like" evidence="2">
    <location>
        <begin position="1"/>
        <end position="69"/>
    </location>
</feature>